<accession>A0A699Z9K9</accession>
<dbReference type="GO" id="GO:0051959">
    <property type="term" value="F:dynein light intermediate chain binding"/>
    <property type="evidence" value="ECO:0007669"/>
    <property type="project" value="InterPro"/>
</dbReference>
<comment type="caution">
    <text evidence="2">The sequence shown here is derived from an EMBL/GenBank/DDBJ whole genome shotgun (WGS) entry which is preliminary data.</text>
</comment>
<dbReference type="GO" id="GO:0045505">
    <property type="term" value="F:dynein intermediate chain binding"/>
    <property type="evidence" value="ECO:0007669"/>
    <property type="project" value="InterPro"/>
</dbReference>
<feature type="non-terminal residue" evidence="2">
    <location>
        <position position="1"/>
    </location>
</feature>
<feature type="non-terminal residue" evidence="2">
    <location>
        <position position="360"/>
    </location>
</feature>
<dbReference type="GO" id="GO:0007018">
    <property type="term" value="P:microtubule-based movement"/>
    <property type="evidence" value="ECO:0007669"/>
    <property type="project" value="InterPro"/>
</dbReference>
<keyword evidence="2" id="KW-0969">Cilium</keyword>
<dbReference type="InterPro" id="IPR013594">
    <property type="entry name" value="Dynein_heavy_tail"/>
</dbReference>
<dbReference type="AlphaFoldDB" id="A0A699Z9K9"/>
<sequence>EVKYHTWLEGLDLMLQRYYQVTGQLTSIEQELMAKKLEELECSLLPGFQTLNWNSLGIPEFIQACQKSINNFQQVVKQVQKNSGIIEKVVYAIAGASIVTDPAAAAGGSSELLDLQELYELVEKGRIEAIERLVKKYHTISPLLGKIEEVVAGTNTGKSPQLTGYYAFWERAIFNALNAMVLNAMGSLQAMIDARSKRTAALNAKNADKNAVARQRRPPPLFKITVSLQSSDIVVQPPVAEVNKALGRLVRSLVESTKPFVRWMDGTCIETPEQKGANDDDEPVVFTFYWDVAGNPQVIKSMLMLNQSIQRAISGINRYIESWRRHQSLWKTDKSSVLDKFKASDPPCAAFEEKLAKYTK</sequence>
<protein>
    <submittedName>
        <fullName evidence="2">Flagellar inner arm dynein 1 heavy chain alpha</fullName>
    </submittedName>
</protein>
<dbReference type="PANTHER" id="PTHR22878:SF63">
    <property type="entry name" value="DYNEIN AXONEMAL HEAVY CHAIN 10"/>
    <property type="match status" value="1"/>
</dbReference>
<dbReference type="Pfam" id="PF08385">
    <property type="entry name" value="DHC_N1"/>
    <property type="match status" value="1"/>
</dbReference>
<reference evidence="2 3" key="1">
    <citation type="submission" date="2020-02" db="EMBL/GenBank/DDBJ databases">
        <title>Draft genome sequence of Haematococcus lacustris strain NIES-144.</title>
        <authorList>
            <person name="Morimoto D."/>
            <person name="Nakagawa S."/>
            <person name="Yoshida T."/>
            <person name="Sawayama S."/>
        </authorList>
    </citation>
    <scope>NUCLEOTIDE SEQUENCE [LARGE SCALE GENOMIC DNA]</scope>
    <source>
        <strain evidence="2 3">NIES-144</strain>
    </source>
</reference>
<name>A0A699Z9K9_HAELA</name>
<gene>
    <name evidence="2" type="ORF">HaLaN_14854</name>
</gene>
<dbReference type="InterPro" id="IPR026983">
    <property type="entry name" value="DHC"/>
</dbReference>
<organism evidence="2 3">
    <name type="scientific">Haematococcus lacustris</name>
    <name type="common">Green alga</name>
    <name type="synonym">Haematococcus pluvialis</name>
    <dbReference type="NCBI Taxonomy" id="44745"/>
    <lineage>
        <taxon>Eukaryota</taxon>
        <taxon>Viridiplantae</taxon>
        <taxon>Chlorophyta</taxon>
        <taxon>core chlorophytes</taxon>
        <taxon>Chlorophyceae</taxon>
        <taxon>CS clade</taxon>
        <taxon>Chlamydomonadales</taxon>
        <taxon>Haematococcaceae</taxon>
        <taxon>Haematococcus</taxon>
    </lineage>
</organism>
<keyword evidence="2" id="KW-0966">Cell projection</keyword>
<evidence type="ECO:0000259" key="1">
    <source>
        <dbReference type="Pfam" id="PF08385"/>
    </source>
</evidence>
<dbReference type="EMBL" id="BLLF01001249">
    <property type="protein sequence ID" value="GFH18110.1"/>
    <property type="molecule type" value="Genomic_DNA"/>
</dbReference>
<dbReference type="GO" id="GO:0030286">
    <property type="term" value="C:dynein complex"/>
    <property type="evidence" value="ECO:0007669"/>
    <property type="project" value="InterPro"/>
</dbReference>
<keyword evidence="2" id="KW-0282">Flagellum</keyword>
<evidence type="ECO:0000313" key="3">
    <source>
        <dbReference type="Proteomes" id="UP000485058"/>
    </source>
</evidence>
<keyword evidence="3" id="KW-1185">Reference proteome</keyword>
<proteinExistence type="predicted"/>
<dbReference type="PANTHER" id="PTHR22878">
    <property type="entry name" value="DYNEIN HEAVY CHAIN 6, AXONEMAL-LIKE-RELATED"/>
    <property type="match status" value="1"/>
</dbReference>
<dbReference type="Proteomes" id="UP000485058">
    <property type="component" value="Unassembled WGS sequence"/>
</dbReference>
<evidence type="ECO:0000313" key="2">
    <source>
        <dbReference type="EMBL" id="GFH18110.1"/>
    </source>
</evidence>
<feature type="domain" description="Dynein heavy chain tail" evidence="1">
    <location>
        <begin position="3"/>
        <end position="61"/>
    </location>
</feature>